<dbReference type="EMBL" id="FNAN01000016">
    <property type="protein sequence ID" value="SDG20535.1"/>
    <property type="molecule type" value="Genomic_DNA"/>
</dbReference>
<sequence>MTTLSPTAESPDSRHLAFGREVAELLAQSSPSNWIDDLWDIYTGYMLAQKELGYNPRAADVFTSFKELVFFFQRVEGMKG</sequence>
<protein>
    <submittedName>
        <fullName evidence="1">Uncharacterized protein</fullName>
    </submittedName>
</protein>
<accession>A0A1G7SBT9</accession>
<reference evidence="2" key="1">
    <citation type="submission" date="2016-10" db="EMBL/GenBank/DDBJ databases">
        <authorList>
            <person name="Varghese N."/>
            <person name="Submissions S."/>
        </authorList>
    </citation>
    <scope>NUCLEOTIDE SEQUENCE [LARGE SCALE GENOMIC DNA]</scope>
    <source>
        <strain evidence="2">DSM 25329</strain>
    </source>
</reference>
<gene>
    <name evidence="1" type="ORF">SAMN04487996_11663</name>
</gene>
<name>A0A1G7SBT9_9BACT</name>
<dbReference type="RefSeq" id="WP_090155581.1">
    <property type="nucleotide sequence ID" value="NZ_FNAN01000016.1"/>
</dbReference>
<evidence type="ECO:0000313" key="2">
    <source>
        <dbReference type="Proteomes" id="UP000198748"/>
    </source>
</evidence>
<dbReference type="OrthoDB" id="962980at2"/>
<proteinExistence type="predicted"/>
<keyword evidence="2" id="KW-1185">Reference proteome</keyword>
<dbReference type="Proteomes" id="UP000198748">
    <property type="component" value="Unassembled WGS sequence"/>
</dbReference>
<dbReference type="AlphaFoldDB" id="A0A1G7SBT9"/>
<organism evidence="1 2">
    <name type="scientific">Dyadobacter soli</name>
    <dbReference type="NCBI Taxonomy" id="659014"/>
    <lineage>
        <taxon>Bacteria</taxon>
        <taxon>Pseudomonadati</taxon>
        <taxon>Bacteroidota</taxon>
        <taxon>Cytophagia</taxon>
        <taxon>Cytophagales</taxon>
        <taxon>Spirosomataceae</taxon>
        <taxon>Dyadobacter</taxon>
    </lineage>
</organism>
<evidence type="ECO:0000313" key="1">
    <source>
        <dbReference type="EMBL" id="SDG20535.1"/>
    </source>
</evidence>